<dbReference type="InterPro" id="IPR002347">
    <property type="entry name" value="SDR_fam"/>
</dbReference>
<accession>A0A563E9C1</accession>
<dbReference type="PROSITE" id="PS00061">
    <property type="entry name" value="ADH_SHORT"/>
    <property type="match status" value="1"/>
</dbReference>
<name>A0A563E9C1_9MICO</name>
<reference evidence="3 4" key="2">
    <citation type="submission" date="2019-08" db="EMBL/GenBank/DDBJ databases">
        <title>Jejuicoccus antrihumi gen. nov., sp. nov., a new member of the family Dermacoccaceae isolated from a cave.</title>
        <authorList>
            <person name="Schumann P."/>
            <person name="Kim I.S."/>
        </authorList>
    </citation>
    <scope>NUCLEOTIDE SEQUENCE [LARGE SCALE GENOMIC DNA]</scope>
    <source>
        <strain evidence="3 4">C5-26</strain>
    </source>
</reference>
<dbReference type="PANTHER" id="PTHR42760">
    <property type="entry name" value="SHORT-CHAIN DEHYDROGENASES/REDUCTASES FAMILY MEMBER"/>
    <property type="match status" value="1"/>
</dbReference>
<proteinExistence type="inferred from homology"/>
<dbReference type="GO" id="GO:0016616">
    <property type="term" value="F:oxidoreductase activity, acting on the CH-OH group of donors, NAD or NADP as acceptor"/>
    <property type="evidence" value="ECO:0007669"/>
    <property type="project" value="TreeGrafter"/>
</dbReference>
<dbReference type="SUPFAM" id="SSF51735">
    <property type="entry name" value="NAD(P)-binding Rossmann-fold domains"/>
    <property type="match status" value="1"/>
</dbReference>
<feature type="domain" description="Ketoreductase" evidence="2">
    <location>
        <begin position="212"/>
        <end position="396"/>
    </location>
</feature>
<dbReference type="InterPro" id="IPR057326">
    <property type="entry name" value="KR_dom"/>
</dbReference>
<protein>
    <submittedName>
        <fullName evidence="3">3-oxoacyl-ACP reductase</fullName>
    </submittedName>
</protein>
<keyword evidence="4" id="KW-1185">Reference proteome</keyword>
<dbReference type="AlphaFoldDB" id="A0A563E9C1"/>
<comment type="caution">
    <text evidence="3">The sequence shown here is derived from an EMBL/GenBank/DDBJ whole genome shotgun (WGS) entry which is preliminary data.</text>
</comment>
<dbReference type="InterPro" id="IPR020904">
    <property type="entry name" value="Sc_DH/Rdtase_CS"/>
</dbReference>
<evidence type="ECO:0000259" key="2">
    <source>
        <dbReference type="SMART" id="SM00822"/>
    </source>
</evidence>
<comment type="similarity">
    <text evidence="1">Belongs to the short-chain dehydrogenases/reductases (SDR) family.</text>
</comment>
<dbReference type="SMART" id="SM00822">
    <property type="entry name" value="PKS_KR"/>
    <property type="match status" value="1"/>
</dbReference>
<dbReference type="EMBL" id="VCQV01000001">
    <property type="protein sequence ID" value="TWP38919.1"/>
    <property type="molecule type" value="Genomic_DNA"/>
</dbReference>
<evidence type="ECO:0000313" key="4">
    <source>
        <dbReference type="Proteomes" id="UP000320244"/>
    </source>
</evidence>
<organism evidence="3 4">
    <name type="scientific">Leekyejoonella antrihumi</name>
    <dbReference type="NCBI Taxonomy" id="1660198"/>
    <lineage>
        <taxon>Bacteria</taxon>
        <taxon>Bacillati</taxon>
        <taxon>Actinomycetota</taxon>
        <taxon>Actinomycetes</taxon>
        <taxon>Micrococcales</taxon>
        <taxon>Dermacoccaceae</taxon>
        <taxon>Leekyejoonella</taxon>
    </lineage>
</organism>
<evidence type="ECO:0000313" key="3">
    <source>
        <dbReference type="EMBL" id="TWP38919.1"/>
    </source>
</evidence>
<gene>
    <name evidence="3" type="ORF">FGL98_00505</name>
</gene>
<dbReference type="PANTHER" id="PTHR42760:SF78">
    <property type="entry name" value="3-OXOACYL-[ACYL-CARRIER-PROTEIN] REDUCTASE [NADH]"/>
    <property type="match status" value="1"/>
</dbReference>
<dbReference type="OrthoDB" id="9804774at2"/>
<dbReference type="Proteomes" id="UP000320244">
    <property type="component" value="Unassembled WGS sequence"/>
</dbReference>
<sequence length="454" mass="46523">MTDKYAQLVNHGIGKKVATQVGLPRPPRLRRYEPGQELLEGPAAVGGIGQSPVTQTVAAVIKASGGAVVDAAADTTYADKPAAVVFDATAARTLKELEELRAAVGPAVKALGRCGRVILIGTPPDELADAEAAAAQQALEGIMRSIGKELRAGGTANLIWLQGEARGDSAALAAPLRFLLSSRSAYVSGQPVRVVAGDVPEVDDWQTPLKGEVAVITGAARGIGADIAHVFARAGANVIAVDIPAAGDALAKVANGIGAVALQLDITSVDAGERIAQAVARVGDHLDVIVHNAGITRDKLFVNTDADRWGSVIDVNLAAQFRINKVLLDPATKGGLKDGGRIVAVASTSGIGGNRGQANYAASKAGVMGMVRQLSKNLADRHITVNAVAPGFIETEMTSKIPLATREVGRRINSLLQGGQPVDVGETIAFFAEPGSAGVTGQVLRVCGQSQLGA</sequence>
<dbReference type="NCBIfam" id="NF006110">
    <property type="entry name" value="PRK08261.1"/>
    <property type="match status" value="1"/>
</dbReference>
<dbReference type="InterPro" id="IPR036291">
    <property type="entry name" value="NAD(P)-bd_dom_sf"/>
</dbReference>
<dbReference type="PRINTS" id="PR00080">
    <property type="entry name" value="SDRFAMILY"/>
</dbReference>
<dbReference type="RefSeq" id="WP_146314701.1">
    <property type="nucleotide sequence ID" value="NZ_VCQV01000001.1"/>
</dbReference>
<dbReference type="Gene3D" id="3.40.50.720">
    <property type="entry name" value="NAD(P)-binding Rossmann-like Domain"/>
    <property type="match status" value="2"/>
</dbReference>
<dbReference type="PRINTS" id="PR00081">
    <property type="entry name" value="GDHRDH"/>
</dbReference>
<reference evidence="3 4" key="1">
    <citation type="submission" date="2019-05" db="EMBL/GenBank/DDBJ databases">
        <authorList>
            <person name="Lee S.D."/>
        </authorList>
    </citation>
    <scope>NUCLEOTIDE SEQUENCE [LARGE SCALE GENOMIC DNA]</scope>
    <source>
        <strain evidence="3 4">C5-26</strain>
    </source>
</reference>
<evidence type="ECO:0000256" key="1">
    <source>
        <dbReference type="ARBA" id="ARBA00006484"/>
    </source>
</evidence>
<dbReference type="Pfam" id="PF13561">
    <property type="entry name" value="adh_short_C2"/>
    <property type="match status" value="1"/>
</dbReference>
<dbReference type="FunFam" id="3.40.50.720:FF:000338">
    <property type="entry name" value="3-oxoacyl-ACP reductase FabG"/>
    <property type="match status" value="1"/>
</dbReference>